<dbReference type="Pfam" id="PF00924">
    <property type="entry name" value="MS_channel_2nd"/>
    <property type="match status" value="1"/>
</dbReference>
<dbReference type="GO" id="GO:0005886">
    <property type="term" value="C:plasma membrane"/>
    <property type="evidence" value="ECO:0007669"/>
    <property type="project" value="UniProtKB-SubCell"/>
</dbReference>
<comment type="subcellular location">
    <subcellularLocation>
        <location evidence="7">Cell inner membrane</location>
        <topology evidence="7">Multi-pass membrane protein</topology>
    </subcellularLocation>
    <subcellularLocation>
        <location evidence="1">Cell membrane</location>
        <topology evidence="1">Multi-pass membrane protein</topology>
    </subcellularLocation>
</comment>
<accession>Q21GD3</accession>
<feature type="transmembrane region" description="Helical" evidence="7">
    <location>
        <begin position="188"/>
        <end position="206"/>
    </location>
</feature>
<keyword evidence="7" id="KW-0406">Ion transport</keyword>
<evidence type="ECO:0000256" key="6">
    <source>
        <dbReference type="ARBA" id="ARBA00023136"/>
    </source>
</evidence>
<feature type="compositionally biased region" description="Polar residues" evidence="8">
    <location>
        <begin position="415"/>
        <end position="430"/>
    </location>
</feature>
<dbReference type="InterPro" id="IPR023408">
    <property type="entry name" value="MscS_beta-dom_sf"/>
</dbReference>
<dbReference type="eggNOG" id="COG3264">
    <property type="taxonomic scope" value="Bacteria"/>
</dbReference>
<evidence type="ECO:0000313" key="12">
    <source>
        <dbReference type="Proteomes" id="UP000001947"/>
    </source>
</evidence>
<keyword evidence="7" id="KW-0813">Transport</keyword>
<evidence type="ECO:0000256" key="5">
    <source>
        <dbReference type="ARBA" id="ARBA00022989"/>
    </source>
</evidence>
<evidence type="ECO:0000256" key="4">
    <source>
        <dbReference type="ARBA" id="ARBA00022692"/>
    </source>
</evidence>
<keyword evidence="6 7" id="KW-0472">Membrane</keyword>
<dbReference type="PANTHER" id="PTHR30221:SF1">
    <property type="entry name" value="SMALL-CONDUCTANCE MECHANOSENSITIVE CHANNEL"/>
    <property type="match status" value="1"/>
</dbReference>
<dbReference type="RefSeq" id="WP_011469462.1">
    <property type="nucleotide sequence ID" value="NC_007912.1"/>
</dbReference>
<keyword evidence="7" id="KW-0407">Ion channel</keyword>
<evidence type="ECO:0000256" key="8">
    <source>
        <dbReference type="SAM" id="MobiDB-lite"/>
    </source>
</evidence>
<evidence type="ECO:0000259" key="10">
    <source>
        <dbReference type="PROSITE" id="PS50914"/>
    </source>
</evidence>
<dbReference type="GeneID" id="98614625"/>
<dbReference type="Pfam" id="PF21082">
    <property type="entry name" value="MS_channel_3rd"/>
    <property type="match status" value="1"/>
</dbReference>
<evidence type="ECO:0000256" key="7">
    <source>
        <dbReference type="RuleBase" id="RU369025"/>
    </source>
</evidence>
<dbReference type="InterPro" id="IPR049278">
    <property type="entry name" value="MS_channel_C"/>
</dbReference>
<evidence type="ECO:0000313" key="11">
    <source>
        <dbReference type="EMBL" id="ABD82246.1"/>
    </source>
</evidence>
<organism evidence="11 12">
    <name type="scientific">Saccharophagus degradans (strain 2-40 / ATCC 43961 / DSM 17024)</name>
    <dbReference type="NCBI Taxonomy" id="203122"/>
    <lineage>
        <taxon>Bacteria</taxon>
        <taxon>Pseudomonadati</taxon>
        <taxon>Pseudomonadota</taxon>
        <taxon>Gammaproteobacteria</taxon>
        <taxon>Cellvibrionales</taxon>
        <taxon>Cellvibrionaceae</taxon>
        <taxon>Saccharophagus</taxon>
    </lineage>
</organism>
<gene>
    <name evidence="11" type="ordered locus">Sde_2989</name>
</gene>
<feature type="transmembrane region" description="Helical" evidence="7">
    <location>
        <begin position="212"/>
        <end position="233"/>
    </location>
</feature>
<keyword evidence="3" id="KW-1003">Cell membrane</keyword>
<evidence type="ECO:0000256" key="3">
    <source>
        <dbReference type="ARBA" id="ARBA00022475"/>
    </source>
</evidence>
<dbReference type="AlphaFoldDB" id="Q21GD3"/>
<dbReference type="GO" id="GO:0008381">
    <property type="term" value="F:mechanosensitive monoatomic ion channel activity"/>
    <property type="evidence" value="ECO:0007669"/>
    <property type="project" value="InterPro"/>
</dbReference>
<comment type="similarity">
    <text evidence="2 7">Belongs to the MscS (TC 1.A.23) family.</text>
</comment>
<sequence>MKLTHILVILTICIPFSSTLAQNDSPKEHKPPAHTEKSIHEASIENVSRIIEVEDGPSDEKLKKRLQSILQSSEKYQNLEVRVANGLVTIYAIADNEKDVDWAGDIAKNIEGVVAVINNISTPKQDYFTLAPVRAELLAVWIKCLEAVPLVIIGALILSTFIFISRYSSYILDKPINYLSQSELIRIVLKRVISTLIIIVGFYFFLKTAGLTQFALAIISGTGVIGLVLGFAFRDIAENFISSLLLSVQRPFRLGDVVEVSGHKGIVRKVTARGTTLVDFDGNHIQIPNAIVYKNIIQNFTANPNQRGKFIIGIGYDASVQGAQTIAVGVVQNHFAVLQDPEPQVLIDQLGSSTINLQIFFWVNGHEYSLPKVSSMLMRQVMREFERNGISMPDDAREIIFPEGVPVFMQGEKTSLTNQASPPLSSSHQIPRNAPIEKDISPNNEQEDLSSDNLDIQRQADMARDPEEGASIIK</sequence>
<evidence type="ECO:0000256" key="2">
    <source>
        <dbReference type="ARBA" id="ARBA00008017"/>
    </source>
</evidence>
<dbReference type="InterPro" id="IPR010920">
    <property type="entry name" value="LSM_dom_sf"/>
</dbReference>
<keyword evidence="4 7" id="KW-0812">Transmembrane</keyword>
<comment type="caution">
    <text evidence="7">Lacks conserved residue(s) required for the propagation of feature annotation.</text>
</comment>
<dbReference type="SUPFAM" id="SSF50182">
    <property type="entry name" value="Sm-like ribonucleoproteins"/>
    <property type="match status" value="1"/>
</dbReference>
<dbReference type="PANTHER" id="PTHR30221">
    <property type="entry name" value="SMALL-CONDUCTANCE MECHANOSENSITIVE CHANNEL"/>
    <property type="match status" value="1"/>
</dbReference>
<keyword evidence="12" id="KW-1185">Reference proteome</keyword>
<dbReference type="KEGG" id="sde:Sde_2989"/>
<dbReference type="InterPro" id="IPR011066">
    <property type="entry name" value="MscS_channel_C_sf"/>
</dbReference>
<feature type="domain" description="BON" evidence="10">
    <location>
        <begin position="58"/>
        <end position="124"/>
    </location>
</feature>
<dbReference type="Pfam" id="PF04972">
    <property type="entry name" value="BON"/>
    <property type="match status" value="1"/>
</dbReference>
<protein>
    <recommendedName>
        <fullName evidence="7">Small-conductance mechanosensitive channel</fullName>
    </recommendedName>
</protein>
<keyword evidence="5 7" id="KW-1133">Transmembrane helix</keyword>
<dbReference type="eggNOG" id="COG2823">
    <property type="taxonomic scope" value="Bacteria"/>
</dbReference>
<dbReference type="InterPro" id="IPR045275">
    <property type="entry name" value="MscS_archaea/bacteria_type"/>
</dbReference>
<dbReference type="HOGENOM" id="CLU_037945_7_0_6"/>
<evidence type="ECO:0000256" key="1">
    <source>
        <dbReference type="ARBA" id="ARBA00004651"/>
    </source>
</evidence>
<dbReference type="EMBL" id="CP000282">
    <property type="protein sequence ID" value="ABD82246.1"/>
    <property type="molecule type" value="Genomic_DNA"/>
</dbReference>
<keyword evidence="7" id="KW-0997">Cell inner membrane</keyword>
<reference evidence="11 12" key="1">
    <citation type="journal article" date="2008" name="PLoS Genet.">
        <title>Complete genome sequence of the complex carbohydrate-degrading marine bacterium, Saccharophagus degradans strain 2-40 T.</title>
        <authorList>
            <person name="Weiner R.M."/>
            <person name="Taylor L.E.II."/>
            <person name="Henrissat B."/>
            <person name="Hauser L."/>
            <person name="Land M."/>
            <person name="Coutinho P.M."/>
            <person name="Rancurel C."/>
            <person name="Saunders E.H."/>
            <person name="Longmire A.G."/>
            <person name="Zhang H."/>
            <person name="Bayer E.A."/>
            <person name="Gilbert H.J."/>
            <person name="Larimer F."/>
            <person name="Zhulin I.B."/>
            <person name="Ekborg N.A."/>
            <person name="Lamed R."/>
            <person name="Richardson P.M."/>
            <person name="Borovok I."/>
            <person name="Hutcheson S."/>
        </authorList>
    </citation>
    <scope>NUCLEOTIDE SEQUENCE [LARGE SCALE GENOMIC DNA]</scope>
    <source>
        <strain evidence="12">2-40 / ATCC 43961 / DSM 17024</strain>
    </source>
</reference>
<keyword evidence="9" id="KW-0732">Signal</keyword>
<dbReference type="InterPro" id="IPR006685">
    <property type="entry name" value="MscS_channel_2nd"/>
</dbReference>
<dbReference type="SUPFAM" id="SSF82689">
    <property type="entry name" value="Mechanosensitive channel protein MscS (YggB), C-terminal domain"/>
    <property type="match status" value="1"/>
</dbReference>
<feature type="region of interest" description="Disordered" evidence="8">
    <location>
        <begin position="415"/>
        <end position="474"/>
    </location>
</feature>
<dbReference type="InterPro" id="IPR007055">
    <property type="entry name" value="BON_dom"/>
</dbReference>
<feature type="transmembrane region" description="Helical" evidence="7">
    <location>
        <begin position="147"/>
        <end position="167"/>
    </location>
</feature>
<dbReference type="Gene3D" id="2.30.30.60">
    <property type="match status" value="1"/>
</dbReference>
<feature type="signal peptide" evidence="9">
    <location>
        <begin position="1"/>
        <end position="21"/>
    </location>
</feature>
<name>Q21GD3_SACD2</name>
<dbReference type="Gene3D" id="3.30.70.100">
    <property type="match status" value="1"/>
</dbReference>
<dbReference type="Proteomes" id="UP000001947">
    <property type="component" value="Chromosome"/>
</dbReference>
<evidence type="ECO:0000256" key="9">
    <source>
        <dbReference type="SAM" id="SignalP"/>
    </source>
</evidence>
<comment type="function">
    <text evidence="7">Mechanosensitive channel that participates in the regulation of osmotic pressure changes within the cell, opening in response to stretch forces in the membrane lipid bilayer, without the need for other proteins. Contributes to normal resistance to hypoosmotic shock. Forms an ion channel of 1.0 nanosiemens conductance with a slight preference for anions.</text>
</comment>
<dbReference type="PROSITE" id="PS50914">
    <property type="entry name" value="BON"/>
    <property type="match status" value="1"/>
</dbReference>
<proteinExistence type="inferred from homology"/>
<comment type="subunit">
    <text evidence="7">Homoheptamer.</text>
</comment>
<feature type="chain" id="PRO_5004200447" description="Small-conductance mechanosensitive channel" evidence="9">
    <location>
        <begin position="22"/>
        <end position="474"/>
    </location>
</feature>
<dbReference type="Gene3D" id="1.10.287.1260">
    <property type="match status" value="1"/>
</dbReference>
<dbReference type="STRING" id="203122.Sde_2989"/>